<dbReference type="InterPro" id="IPR043968">
    <property type="entry name" value="SGNH"/>
</dbReference>
<feature type="transmembrane region" description="Helical" evidence="1">
    <location>
        <begin position="313"/>
        <end position="331"/>
    </location>
</feature>
<dbReference type="PANTHER" id="PTHR23028:SF53">
    <property type="entry name" value="ACYL_TRANSF_3 DOMAIN-CONTAINING PROTEIN"/>
    <property type="match status" value="1"/>
</dbReference>
<keyword evidence="4" id="KW-0808">Transferase</keyword>
<feature type="transmembrane region" description="Helical" evidence="1">
    <location>
        <begin position="70"/>
        <end position="91"/>
    </location>
</feature>
<feature type="transmembrane region" description="Helical" evidence="1">
    <location>
        <begin position="232"/>
        <end position="249"/>
    </location>
</feature>
<keyword evidence="1" id="KW-0812">Transmembrane</keyword>
<name>A0A6N9TDY8_9ALTE</name>
<dbReference type="GO" id="GO:0016020">
    <property type="term" value="C:membrane"/>
    <property type="evidence" value="ECO:0007669"/>
    <property type="project" value="TreeGrafter"/>
</dbReference>
<dbReference type="RefSeq" id="WP_163104892.1">
    <property type="nucleotide sequence ID" value="NZ_JAAAWO010000001.1"/>
</dbReference>
<keyword evidence="1" id="KW-1133">Transmembrane helix</keyword>
<dbReference type="Pfam" id="PF01757">
    <property type="entry name" value="Acyl_transf_3"/>
    <property type="match status" value="1"/>
</dbReference>
<dbReference type="GO" id="GO:0016747">
    <property type="term" value="F:acyltransferase activity, transferring groups other than amino-acyl groups"/>
    <property type="evidence" value="ECO:0007669"/>
    <property type="project" value="InterPro"/>
</dbReference>
<feature type="domain" description="SGNH" evidence="3">
    <location>
        <begin position="407"/>
        <end position="627"/>
    </location>
</feature>
<reference evidence="4 5" key="1">
    <citation type="submission" date="2020-01" db="EMBL/GenBank/DDBJ databases">
        <title>Genomes of bacteria type strains.</title>
        <authorList>
            <person name="Chen J."/>
            <person name="Zhu S."/>
            <person name="Yang J."/>
        </authorList>
    </citation>
    <scope>NUCLEOTIDE SEQUENCE [LARGE SCALE GENOMIC DNA]</scope>
    <source>
        <strain evidence="4 5">LMG 24078</strain>
    </source>
</reference>
<organism evidence="4 5">
    <name type="scientific">Alteromonas genovensis</name>
    <dbReference type="NCBI Taxonomy" id="471225"/>
    <lineage>
        <taxon>Bacteria</taxon>
        <taxon>Pseudomonadati</taxon>
        <taxon>Pseudomonadota</taxon>
        <taxon>Gammaproteobacteria</taxon>
        <taxon>Alteromonadales</taxon>
        <taxon>Alteromonadaceae</taxon>
        <taxon>Alteromonas/Salinimonas group</taxon>
        <taxon>Alteromonas</taxon>
    </lineage>
</organism>
<keyword evidence="4" id="KW-0012">Acyltransferase</keyword>
<evidence type="ECO:0000256" key="1">
    <source>
        <dbReference type="SAM" id="Phobius"/>
    </source>
</evidence>
<accession>A0A6N9TDY8</accession>
<feature type="transmembrane region" description="Helical" evidence="1">
    <location>
        <begin position="7"/>
        <end position="23"/>
    </location>
</feature>
<feature type="transmembrane region" description="Helical" evidence="1">
    <location>
        <begin position="158"/>
        <end position="177"/>
    </location>
</feature>
<evidence type="ECO:0000259" key="3">
    <source>
        <dbReference type="Pfam" id="PF19040"/>
    </source>
</evidence>
<gene>
    <name evidence="4" type="ORF">GTQ48_01935</name>
</gene>
<feature type="transmembrane region" description="Helical" evidence="1">
    <location>
        <begin position="29"/>
        <end position="49"/>
    </location>
</feature>
<evidence type="ECO:0000259" key="2">
    <source>
        <dbReference type="Pfam" id="PF01757"/>
    </source>
</evidence>
<dbReference type="Pfam" id="PF19040">
    <property type="entry name" value="SGNH"/>
    <property type="match status" value="1"/>
</dbReference>
<feature type="transmembrane region" description="Helical" evidence="1">
    <location>
        <begin position="255"/>
        <end position="273"/>
    </location>
</feature>
<evidence type="ECO:0000313" key="5">
    <source>
        <dbReference type="Proteomes" id="UP000471381"/>
    </source>
</evidence>
<feature type="transmembrane region" description="Helical" evidence="1">
    <location>
        <begin position="197"/>
        <end position="220"/>
    </location>
</feature>
<feature type="transmembrane region" description="Helical" evidence="1">
    <location>
        <begin position="130"/>
        <end position="151"/>
    </location>
</feature>
<dbReference type="EMBL" id="JAAAWO010000001">
    <property type="protein sequence ID" value="NDW14295.1"/>
    <property type="molecule type" value="Genomic_DNA"/>
</dbReference>
<evidence type="ECO:0000313" key="4">
    <source>
        <dbReference type="EMBL" id="NDW14295.1"/>
    </source>
</evidence>
<feature type="domain" description="Acyltransferase 3" evidence="2">
    <location>
        <begin position="4"/>
        <end position="326"/>
    </location>
</feature>
<keyword evidence="1" id="KW-0472">Membrane</keyword>
<dbReference type="AlphaFoldDB" id="A0A6N9TDY8"/>
<dbReference type="InterPro" id="IPR050879">
    <property type="entry name" value="Acyltransferase_3"/>
</dbReference>
<dbReference type="GO" id="GO:0009103">
    <property type="term" value="P:lipopolysaccharide biosynthetic process"/>
    <property type="evidence" value="ECO:0007669"/>
    <property type="project" value="TreeGrafter"/>
</dbReference>
<keyword evidence="5" id="KW-1185">Reference proteome</keyword>
<dbReference type="InterPro" id="IPR002656">
    <property type="entry name" value="Acyl_transf_3_dom"/>
</dbReference>
<protein>
    <submittedName>
        <fullName evidence="4">Acyltransferase family protein</fullName>
    </submittedName>
</protein>
<dbReference type="Proteomes" id="UP000471381">
    <property type="component" value="Unassembled WGS sequence"/>
</dbReference>
<feature type="transmembrane region" description="Helical" evidence="1">
    <location>
        <begin position="352"/>
        <end position="372"/>
    </location>
</feature>
<feature type="transmembrane region" description="Helical" evidence="1">
    <location>
        <begin position="285"/>
        <end position="307"/>
    </location>
</feature>
<dbReference type="PANTHER" id="PTHR23028">
    <property type="entry name" value="ACETYLTRANSFERASE"/>
    <property type="match status" value="1"/>
</dbReference>
<proteinExistence type="predicted"/>
<comment type="caution">
    <text evidence="4">The sequence shown here is derived from an EMBL/GenBank/DDBJ whole genome shotgun (WGS) entry which is preliminary data.</text>
</comment>
<sequence length="648" mass="73544">MRNDIQFLRGIAVLYVVFYHSGLDFLPQGFLGVDIFFVLSGFLITKLILEQIEQNKFSFLNFYQRRVNRLLPALYVTLILTSLLSILFLTASQLQDFSYQLIGAVTFSANMVLPSQTGYFDAAAEGKPLLHIWSLSLEEQYYFLLPLVLFLTPKGLRVAALISVFMASIYMCFSWSNATDQNVPFLWRFSDVSKYEWSFYMLPTRAWELLAGSVTAWLYLNKRIAVTPRTKIACLSIILTLGYLQITQSHPSIEALIIACCTAVILLGDDLWLSQNFINRMVIKVGDWSYSIYLIHWPLFAFSYLAYVGQTPLLVSCLIIIFSIFLGQFQYKYVETPFRHKGAPLQLSSLRNFVFATVLVLTIPIIITLLPINENFDNRVMAQKELNYGFSQECQDAIDDRLNMNIKCTNSESFDTVIWGDSYAMHLVPGLSIKNNIAQITKSMCGPFLNIAIVNSNYSEQWAKDCIHFNTLAFDFIRKNDNIRNVVLSSSIEFYLQNDILANDGRIITGSSVLVDSYKFMINELNKAGKSIVFVSPPPRDGRNIGECLEREYGPALLLLGDCTISFETYQKHQNGVTTILKELESVSAVFDVSTLFCEKGRCITSKNETGLYRDNGHLTIEGSKLILGDLKIEDLYSMQKRAGAQQE</sequence>